<proteinExistence type="predicted"/>
<dbReference type="EMBL" id="JQAT01000006">
    <property type="protein sequence ID" value="KRN27702.1"/>
    <property type="molecule type" value="Genomic_DNA"/>
</dbReference>
<feature type="domain" description="Glycosyltransferase GT-D fold" evidence="2">
    <location>
        <begin position="358"/>
        <end position="582"/>
    </location>
</feature>
<dbReference type="Pfam" id="PF26337">
    <property type="entry name" value="Gtf3_C"/>
    <property type="match status" value="1"/>
</dbReference>
<comment type="caution">
    <text evidence="6">The sequence shown here is derived from an EMBL/GenBank/DDBJ whole genome shotgun (WGS) entry which is preliminary data.</text>
</comment>
<evidence type="ECO:0000313" key="5">
    <source>
        <dbReference type="EMBL" id="KRN27702.1"/>
    </source>
</evidence>
<evidence type="ECO:0000259" key="4">
    <source>
        <dbReference type="Pfam" id="PF26337"/>
    </source>
</evidence>
<dbReference type="STRING" id="81857.IV38_GL001915"/>
<dbReference type="Proteomes" id="UP000051751">
    <property type="component" value="Unassembled WGS sequence"/>
</dbReference>
<accession>A0A0R2FZN9</accession>
<feature type="domain" description="Glucosyltransferase 3-like C-terminal" evidence="4">
    <location>
        <begin position="171"/>
        <end position="315"/>
    </location>
</feature>
<dbReference type="AlphaFoldDB" id="A0A0R2FZN9"/>
<keyword evidence="7" id="KW-1185">Reference proteome</keyword>
<gene>
    <name evidence="5" type="ORF">IV38_GL001915</name>
    <name evidence="6" type="ORF">IV40_GL001922</name>
</gene>
<dbReference type="Proteomes" id="UP000051645">
    <property type="component" value="Unassembled WGS sequence"/>
</dbReference>
<keyword evidence="1" id="KW-0808">Transferase</keyword>
<evidence type="ECO:0000313" key="7">
    <source>
        <dbReference type="Proteomes" id="UP000051645"/>
    </source>
</evidence>
<feature type="domain" description="Glucosyltransferase 3-like N-terminal" evidence="3">
    <location>
        <begin position="6"/>
        <end position="153"/>
    </location>
</feature>
<evidence type="ECO:0000256" key="1">
    <source>
        <dbReference type="ARBA" id="ARBA00022679"/>
    </source>
</evidence>
<dbReference type="OrthoDB" id="796510at2"/>
<protein>
    <submittedName>
        <fullName evidence="6">Uncharacterized protein</fullName>
    </submittedName>
</protein>
<name>A0A0R2FZN9_9LACO</name>
<dbReference type="InterPro" id="IPR014869">
    <property type="entry name" value="GT-D"/>
</dbReference>
<dbReference type="Pfam" id="PF26334">
    <property type="entry name" value="Gtf3_N"/>
    <property type="match status" value="1"/>
</dbReference>
<dbReference type="InterPro" id="IPR058591">
    <property type="entry name" value="Gtf3_N"/>
</dbReference>
<dbReference type="PATRIC" id="fig|81857.3.peg.1940"/>
<sequence length="605" mass="69349">MNEVMKKWVTRIITNQHDDLLLKEAQDYTEFVHELGYDYVNIETYQRNDESYEALTARIDGILAGVKPGDLLIYQYPSHIDEQFEMTFIERASFRGIYIVPVVHDYKRLHFYNPGFDEARLLRISRANIIPTQAMEAELRQEAVGTPFLLQNCWDFKTDKSFSEALPDKKVILAGHDQDSDVITNWSVNAPIIAIGNYNHPDSNVIRTTSTHEMIDKMPNGFGLARHGDNYSKYNLPCEVVMYLALGMPVFVWQGPPAAQLVTENHLGYAIQSVDEIDSIFAALHDSDLWNLQRRVQAFGTMLRNGYFTRQAVLKTEQLYLDRDWKLQIHDKPALINNIHVMGIMATIDYILDHHASVARLGDGEFDIIRGTAIAYQSANQALAQRLKEVLAYQSDQHLLICLPDVFGRLTQYTADAQTFWHQLRSKAIKMFKDIDTSGIYGNANLSRPYFIYEDRAEVGARFRKLKEIWANQDILIVEGKNTRSGEGNDLFKNAHSLQRILCPSQNAYDKIDEIEAAIETFGKGKLVLLMLGPTAKIITYDLFSKGYWLIDTGHIDTEYEWYQMGVRLTKVKIPHKHTAEFDQDVEDLESDPAFDKQVVVDLSE</sequence>
<dbReference type="Gene3D" id="3.40.50.2000">
    <property type="entry name" value="Glycogen Phosphorylase B"/>
    <property type="match status" value="2"/>
</dbReference>
<dbReference type="Pfam" id="PF08759">
    <property type="entry name" value="GT-D"/>
    <property type="match status" value="1"/>
</dbReference>
<evidence type="ECO:0000313" key="6">
    <source>
        <dbReference type="EMBL" id="KRN30333.1"/>
    </source>
</evidence>
<reference evidence="7 8" key="1">
    <citation type="journal article" date="2015" name="Genome Announc.">
        <title>Expanding the biotechnology potential of lactobacilli through comparative genomics of 213 strains and associated genera.</title>
        <authorList>
            <person name="Sun Z."/>
            <person name="Harris H.M."/>
            <person name="McCann A."/>
            <person name="Guo C."/>
            <person name="Argimon S."/>
            <person name="Zhang W."/>
            <person name="Yang X."/>
            <person name="Jeffery I.B."/>
            <person name="Cooney J.C."/>
            <person name="Kagawa T.F."/>
            <person name="Liu W."/>
            <person name="Song Y."/>
            <person name="Salvetti E."/>
            <person name="Wrobel A."/>
            <person name="Rasinkangas P."/>
            <person name="Parkhill J."/>
            <person name="Rea M.C."/>
            <person name="O'Sullivan O."/>
            <person name="Ritari J."/>
            <person name="Douillard F.P."/>
            <person name="Paul Ross R."/>
            <person name="Yang R."/>
            <person name="Briner A.E."/>
            <person name="Felis G.E."/>
            <person name="de Vos W.M."/>
            <person name="Barrangou R."/>
            <person name="Klaenhammer T.R."/>
            <person name="Caufield P.W."/>
            <person name="Cui Y."/>
            <person name="Zhang H."/>
            <person name="O'Toole P.W."/>
        </authorList>
    </citation>
    <scope>NUCLEOTIDE SEQUENCE [LARGE SCALE GENOMIC DNA]</scope>
    <source>
        <strain evidence="5 8">ATCC BAA-66</strain>
        <strain evidence="6 7">DSM 13344</strain>
    </source>
</reference>
<dbReference type="EMBL" id="JQAZ01000007">
    <property type="protein sequence ID" value="KRN30333.1"/>
    <property type="molecule type" value="Genomic_DNA"/>
</dbReference>
<organism evidence="6 7">
    <name type="scientific">Lactobacillus selangorensis</name>
    <dbReference type="NCBI Taxonomy" id="81857"/>
    <lineage>
        <taxon>Bacteria</taxon>
        <taxon>Bacillati</taxon>
        <taxon>Bacillota</taxon>
        <taxon>Bacilli</taxon>
        <taxon>Lactobacillales</taxon>
        <taxon>Lactobacillaceae</taxon>
        <taxon>Lactobacillus</taxon>
    </lineage>
</organism>
<evidence type="ECO:0000313" key="8">
    <source>
        <dbReference type="Proteomes" id="UP000051751"/>
    </source>
</evidence>
<evidence type="ECO:0000259" key="3">
    <source>
        <dbReference type="Pfam" id="PF26334"/>
    </source>
</evidence>
<evidence type="ECO:0000259" key="2">
    <source>
        <dbReference type="Pfam" id="PF08759"/>
    </source>
</evidence>
<dbReference type="InterPro" id="IPR058592">
    <property type="entry name" value="Gtf3_C"/>
</dbReference>
<dbReference type="NCBIfam" id="TIGR03728">
    <property type="entry name" value="glyco_access_1"/>
    <property type="match status" value="1"/>
</dbReference>